<sequence length="131" mass="15158">MVLDLFELMRNEGVHVDNVTFTAILLGCICEGFVDTGRGYFDRMSGAFDVMPRMEHYECMIELFGRHGRMGELEEFVNRMPFDATVPMWTRVFDWCREYGDSRLGEWAAKHLNESNPATIPVKFDVGNYSN</sequence>
<keyword evidence="1" id="KW-0677">Repeat</keyword>
<reference evidence="2" key="1">
    <citation type="journal article" date="2023" name="Nat. Commun.">
        <title>Diploid and tetraploid genomes of Acorus and the evolution of monocots.</title>
        <authorList>
            <person name="Ma L."/>
            <person name="Liu K.W."/>
            <person name="Li Z."/>
            <person name="Hsiao Y.Y."/>
            <person name="Qi Y."/>
            <person name="Fu T."/>
            <person name="Tang G.D."/>
            <person name="Zhang D."/>
            <person name="Sun W.H."/>
            <person name="Liu D.K."/>
            <person name="Li Y."/>
            <person name="Chen G.Z."/>
            <person name="Liu X.D."/>
            <person name="Liao X.Y."/>
            <person name="Jiang Y.T."/>
            <person name="Yu X."/>
            <person name="Hao Y."/>
            <person name="Huang J."/>
            <person name="Zhao X.W."/>
            <person name="Ke S."/>
            <person name="Chen Y.Y."/>
            <person name="Wu W.L."/>
            <person name="Hsu J.L."/>
            <person name="Lin Y.F."/>
            <person name="Huang M.D."/>
            <person name="Li C.Y."/>
            <person name="Huang L."/>
            <person name="Wang Z.W."/>
            <person name="Zhao X."/>
            <person name="Zhong W.Y."/>
            <person name="Peng D.H."/>
            <person name="Ahmad S."/>
            <person name="Lan S."/>
            <person name="Zhang J.S."/>
            <person name="Tsai W.C."/>
            <person name="Van de Peer Y."/>
            <person name="Liu Z.J."/>
        </authorList>
    </citation>
    <scope>NUCLEOTIDE SEQUENCE</scope>
    <source>
        <strain evidence="2">CP</strain>
    </source>
</reference>
<dbReference type="InterPro" id="IPR046960">
    <property type="entry name" value="PPR_At4g14850-like_plant"/>
</dbReference>
<protein>
    <submittedName>
        <fullName evidence="2">Pentatricopeptide repeat-containing protein</fullName>
    </submittedName>
</protein>
<dbReference type="GO" id="GO:0009451">
    <property type="term" value="P:RNA modification"/>
    <property type="evidence" value="ECO:0007669"/>
    <property type="project" value="InterPro"/>
</dbReference>
<comment type="caution">
    <text evidence="2">The sequence shown here is derived from an EMBL/GenBank/DDBJ whole genome shotgun (WGS) entry which is preliminary data.</text>
</comment>
<dbReference type="PANTHER" id="PTHR47926">
    <property type="entry name" value="PENTATRICOPEPTIDE REPEAT-CONTAINING PROTEIN"/>
    <property type="match status" value="1"/>
</dbReference>
<evidence type="ECO:0000256" key="1">
    <source>
        <dbReference type="ARBA" id="ARBA00022737"/>
    </source>
</evidence>
<dbReference type="PANTHER" id="PTHR47926:SF476">
    <property type="entry name" value="PENTATRICOPEPTIDE REPEAT-CONTAINING PROTEIN"/>
    <property type="match status" value="1"/>
</dbReference>
<keyword evidence="3" id="KW-1185">Reference proteome</keyword>
<dbReference type="AlphaFoldDB" id="A0AAV9CCX5"/>
<evidence type="ECO:0000313" key="3">
    <source>
        <dbReference type="Proteomes" id="UP001180020"/>
    </source>
</evidence>
<reference evidence="2" key="2">
    <citation type="submission" date="2023-06" db="EMBL/GenBank/DDBJ databases">
        <authorList>
            <person name="Ma L."/>
            <person name="Liu K.-W."/>
            <person name="Li Z."/>
            <person name="Hsiao Y.-Y."/>
            <person name="Qi Y."/>
            <person name="Fu T."/>
            <person name="Tang G."/>
            <person name="Zhang D."/>
            <person name="Sun W.-H."/>
            <person name="Liu D.-K."/>
            <person name="Li Y."/>
            <person name="Chen G.-Z."/>
            <person name="Liu X.-D."/>
            <person name="Liao X.-Y."/>
            <person name="Jiang Y.-T."/>
            <person name="Yu X."/>
            <person name="Hao Y."/>
            <person name="Huang J."/>
            <person name="Zhao X.-W."/>
            <person name="Ke S."/>
            <person name="Chen Y.-Y."/>
            <person name="Wu W.-L."/>
            <person name="Hsu J.-L."/>
            <person name="Lin Y.-F."/>
            <person name="Huang M.-D."/>
            <person name="Li C.-Y."/>
            <person name="Huang L."/>
            <person name="Wang Z.-W."/>
            <person name="Zhao X."/>
            <person name="Zhong W.-Y."/>
            <person name="Peng D.-H."/>
            <person name="Ahmad S."/>
            <person name="Lan S."/>
            <person name="Zhang J.-S."/>
            <person name="Tsai W.-C."/>
            <person name="Van De Peer Y."/>
            <person name="Liu Z.-J."/>
        </authorList>
    </citation>
    <scope>NUCLEOTIDE SEQUENCE</scope>
    <source>
        <strain evidence="2">CP</strain>
        <tissue evidence="2">Leaves</tissue>
    </source>
</reference>
<dbReference type="InterPro" id="IPR011990">
    <property type="entry name" value="TPR-like_helical_dom_sf"/>
</dbReference>
<accession>A0AAV9CCX5</accession>
<dbReference type="Pfam" id="PF01535">
    <property type="entry name" value="PPR"/>
    <property type="match status" value="2"/>
</dbReference>
<proteinExistence type="predicted"/>
<gene>
    <name evidence="2" type="primary">PCMP-H3</name>
    <name evidence="2" type="ORF">QJS10_CPB20g00246</name>
</gene>
<name>A0AAV9CCX5_ACOCL</name>
<organism evidence="2 3">
    <name type="scientific">Acorus calamus</name>
    <name type="common">Sweet flag</name>
    <dbReference type="NCBI Taxonomy" id="4465"/>
    <lineage>
        <taxon>Eukaryota</taxon>
        <taxon>Viridiplantae</taxon>
        <taxon>Streptophyta</taxon>
        <taxon>Embryophyta</taxon>
        <taxon>Tracheophyta</taxon>
        <taxon>Spermatophyta</taxon>
        <taxon>Magnoliopsida</taxon>
        <taxon>Liliopsida</taxon>
        <taxon>Acoraceae</taxon>
        <taxon>Acorus</taxon>
    </lineage>
</organism>
<dbReference type="EMBL" id="JAUJYO010000020">
    <property type="protein sequence ID" value="KAK1286637.1"/>
    <property type="molecule type" value="Genomic_DNA"/>
</dbReference>
<dbReference type="Proteomes" id="UP001180020">
    <property type="component" value="Unassembled WGS sequence"/>
</dbReference>
<dbReference type="Gene3D" id="1.25.40.10">
    <property type="entry name" value="Tetratricopeptide repeat domain"/>
    <property type="match status" value="1"/>
</dbReference>
<dbReference type="GO" id="GO:0003723">
    <property type="term" value="F:RNA binding"/>
    <property type="evidence" value="ECO:0007669"/>
    <property type="project" value="InterPro"/>
</dbReference>
<dbReference type="InterPro" id="IPR002885">
    <property type="entry name" value="PPR_rpt"/>
</dbReference>
<evidence type="ECO:0000313" key="2">
    <source>
        <dbReference type="EMBL" id="KAK1286637.1"/>
    </source>
</evidence>